<name>C1F6I0_ACIC5</name>
<proteinExistence type="predicted"/>
<sequence>MYREVIMPMQLFRQEKLHRIAFRIPTGTGKML</sequence>
<dbReference type="HOGENOM" id="CLU_3387581_0_0_0"/>
<accession>C1F6I0</accession>
<gene>
    <name evidence="1" type="ordered locus">ACP_1481</name>
</gene>
<dbReference type="InParanoid" id="C1F6I0"/>
<evidence type="ECO:0000313" key="1">
    <source>
        <dbReference type="EMBL" id="ACO31933.1"/>
    </source>
</evidence>
<dbReference type="AlphaFoldDB" id="C1F6I0"/>
<organism evidence="1 2">
    <name type="scientific">Acidobacterium capsulatum (strain ATCC 51196 / DSM 11244 / BCRC 80197 / JCM 7670 / NBRC 15755 / NCIMB 13165 / 161)</name>
    <dbReference type="NCBI Taxonomy" id="240015"/>
    <lineage>
        <taxon>Bacteria</taxon>
        <taxon>Pseudomonadati</taxon>
        <taxon>Acidobacteriota</taxon>
        <taxon>Terriglobia</taxon>
        <taxon>Terriglobales</taxon>
        <taxon>Acidobacteriaceae</taxon>
        <taxon>Acidobacterium</taxon>
    </lineage>
</organism>
<reference evidence="1 2" key="1">
    <citation type="journal article" date="2009" name="Appl. Environ. Microbiol.">
        <title>Three genomes from the phylum Acidobacteria provide insight into the lifestyles of these microorganisms in soils.</title>
        <authorList>
            <person name="Ward N.L."/>
            <person name="Challacombe J.F."/>
            <person name="Janssen P.H."/>
            <person name="Henrissat B."/>
            <person name="Coutinho P.M."/>
            <person name="Wu M."/>
            <person name="Xie G."/>
            <person name="Haft D.H."/>
            <person name="Sait M."/>
            <person name="Badger J."/>
            <person name="Barabote R.D."/>
            <person name="Bradley B."/>
            <person name="Brettin T.S."/>
            <person name="Brinkac L.M."/>
            <person name="Bruce D."/>
            <person name="Creasy T."/>
            <person name="Daugherty S.C."/>
            <person name="Davidsen T.M."/>
            <person name="DeBoy R.T."/>
            <person name="Detter J.C."/>
            <person name="Dodson R.J."/>
            <person name="Durkin A.S."/>
            <person name="Ganapathy A."/>
            <person name="Gwinn-Giglio M."/>
            <person name="Han C.S."/>
            <person name="Khouri H."/>
            <person name="Kiss H."/>
            <person name="Kothari S.P."/>
            <person name="Madupu R."/>
            <person name="Nelson K.E."/>
            <person name="Nelson W.C."/>
            <person name="Paulsen I."/>
            <person name="Penn K."/>
            <person name="Ren Q."/>
            <person name="Rosovitz M.J."/>
            <person name="Selengut J.D."/>
            <person name="Shrivastava S."/>
            <person name="Sullivan S.A."/>
            <person name="Tapia R."/>
            <person name="Thompson L.S."/>
            <person name="Watkins K.L."/>
            <person name="Yang Q."/>
            <person name="Yu C."/>
            <person name="Zafar N."/>
            <person name="Zhou L."/>
            <person name="Kuske C.R."/>
        </authorList>
    </citation>
    <scope>NUCLEOTIDE SEQUENCE [LARGE SCALE GENOMIC DNA]</scope>
    <source>
        <strain evidence="2">ATCC 51196 / DSM 11244 / BCRC 80197 / JCM 7670 / NBRC 15755 / NCIMB 13165 / 161</strain>
    </source>
</reference>
<dbReference type="EMBL" id="CP001472">
    <property type="protein sequence ID" value="ACO31933.1"/>
    <property type="molecule type" value="Genomic_DNA"/>
</dbReference>
<dbReference type="Proteomes" id="UP000002207">
    <property type="component" value="Chromosome"/>
</dbReference>
<keyword evidence="2" id="KW-1185">Reference proteome</keyword>
<dbReference type="STRING" id="240015.ACP_1481"/>
<dbReference type="KEGG" id="aca:ACP_1481"/>
<evidence type="ECO:0000313" key="2">
    <source>
        <dbReference type="Proteomes" id="UP000002207"/>
    </source>
</evidence>
<protein>
    <submittedName>
        <fullName evidence="1">Uncharacterized protein</fullName>
    </submittedName>
</protein>